<evidence type="ECO:0000313" key="11">
    <source>
        <dbReference type="EMBL" id="GBG35360.1"/>
    </source>
</evidence>
<dbReference type="Pfam" id="PF02867">
    <property type="entry name" value="Ribonuc_red_lgC"/>
    <property type="match status" value="1"/>
</dbReference>
<dbReference type="InterPro" id="IPR005144">
    <property type="entry name" value="ATP-cone_dom"/>
</dbReference>
<name>A0A401IP36_9VIRU</name>
<dbReference type="Gene3D" id="3.20.70.20">
    <property type="match status" value="1"/>
</dbReference>
<evidence type="ECO:0000259" key="10">
    <source>
        <dbReference type="PROSITE" id="PS51161"/>
    </source>
</evidence>
<evidence type="ECO:0000256" key="4">
    <source>
        <dbReference type="ARBA" id="ARBA00022741"/>
    </source>
</evidence>
<dbReference type="EMBL" id="BFCC01000001">
    <property type="protein sequence ID" value="GBG35360.1"/>
    <property type="molecule type" value="Genomic_DNA"/>
</dbReference>
<evidence type="ECO:0000256" key="7">
    <source>
        <dbReference type="ARBA" id="ARBA00023116"/>
    </source>
</evidence>
<dbReference type="InterPro" id="IPR013346">
    <property type="entry name" value="NrdE_NrdA_C"/>
</dbReference>
<organism evidence="11">
    <name type="scientific">Hemigrapsus takanoi nimavirus</name>
    <dbReference type="NCBI Taxonomy" id="2133792"/>
    <lineage>
        <taxon>Viruses</taxon>
        <taxon>Viruses incertae sedis</taxon>
        <taxon>Naldaviricetes</taxon>
        <taxon>Nimaviridae</taxon>
    </lineage>
</organism>
<evidence type="ECO:0000256" key="6">
    <source>
        <dbReference type="ARBA" id="ARBA00023002"/>
    </source>
</evidence>
<dbReference type="InterPro" id="IPR013509">
    <property type="entry name" value="RNR_lsu_N"/>
</dbReference>
<feature type="domain" description="ATP-cone" evidence="10">
    <location>
        <begin position="15"/>
        <end position="104"/>
    </location>
</feature>
<dbReference type="PANTHER" id="PTHR11573:SF6">
    <property type="entry name" value="RIBONUCLEOSIDE-DIPHOSPHATE REDUCTASE LARGE SUBUNIT"/>
    <property type="match status" value="1"/>
</dbReference>
<dbReference type="NCBIfam" id="TIGR02506">
    <property type="entry name" value="NrdE_NrdA"/>
    <property type="match status" value="1"/>
</dbReference>
<dbReference type="Pfam" id="PF00317">
    <property type="entry name" value="Ribonuc_red_lgN"/>
    <property type="match status" value="1"/>
</dbReference>
<dbReference type="PROSITE" id="PS51161">
    <property type="entry name" value="ATP_CONE"/>
    <property type="match status" value="1"/>
</dbReference>
<dbReference type="SUPFAM" id="SSF51998">
    <property type="entry name" value="PFL-like glycyl radical enzymes"/>
    <property type="match status" value="1"/>
</dbReference>
<evidence type="ECO:0000256" key="5">
    <source>
        <dbReference type="ARBA" id="ARBA00022840"/>
    </source>
</evidence>
<evidence type="ECO:0000256" key="2">
    <source>
        <dbReference type="ARBA" id="ARBA00012274"/>
    </source>
</evidence>
<reference evidence="11" key="1">
    <citation type="journal article" date="2018" name="J. Virol.">
        <title>Crustacean Genome Exploration Reveals the Evolutionary Origin of White Spot Syndrome Virus.</title>
        <authorList>
            <person name="Kawato S."/>
            <person name="Shitara A."/>
            <person name="Wang Y."/>
            <person name="Nozaki R."/>
            <person name="Kondo H."/>
            <person name="Hirono I."/>
        </authorList>
    </citation>
    <scope>NUCLEOTIDE SEQUENCE</scope>
    <source>
        <strain evidence="11">TUMSAT-1</strain>
    </source>
</reference>
<comment type="similarity">
    <text evidence="1 9">Belongs to the ribonucleoside diphosphate reductase large chain family.</text>
</comment>
<dbReference type="UniPathway" id="UPA00326"/>
<evidence type="ECO:0000256" key="3">
    <source>
        <dbReference type="ARBA" id="ARBA00022533"/>
    </source>
</evidence>
<proteinExistence type="inferred from homology"/>
<dbReference type="InterPro" id="IPR008926">
    <property type="entry name" value="RNR_R1-su_N"/>
</dbReference>
<dbReference type="EC" id="1.17.4.1" evidence="2 9"/>
<keyword evidence="4 8" id="KW-0547">Nucleotide-binding</keyword>
<protein>
    <recommendedName>
        <fullName evidence="2 9">Ribonucleoside-diphosphate reductase</fullName>
        <ecNumber evidence="2 9">1.17.4.1</ecNumber>
    </recommendedName>
</protein>
<dbReference type="InterPro" id="IPR000788">
    <property type="entry name" value="RNR_lg_C"/>
</dbReference>
<evidence type="ECO:0000256" key="1">
    <source>
        <dbReference type="ARBA" id="ARBA00010406"/>
    </source>
</evidence>
<dbReference type="PRINTS" id="PR01183">
    <property type="entry name" value="RIBORDTASEM1"/>
</dbReference>
<evidence type="ECO:0000256" key="9">
    <source>
        <dbReference type="RuleBase" id="RU003410"/>
    </source>
</evidence>
<comment type="caution">
    <text evidence="11">The sequence shown here is derived from an EMBL/GenBank/DDBJ whole genome shotgun (WGS) entry which is preliminary data.</text>
</comment>
<keyword evidence="7 9" id="KW-0215">Deoxyribonucleotide synthesis</keyword>
<keyword evidence="3" id="KW-0021">Allosteric enzyme</keyword>
<sequence length="822" mass="93262">MSSSMRPQFNKVGCKYVTKRDGQKEDLDVNKIFNRINDASRGLENIDPQSLTNEILVGLHNGISTSDIDEYIADIAIGKVFENTEFDTLASIIVVSNHQRKIKDSFSGLMNRLCVEDEIIDPVYNTFIQENAKVLNEAINYNRDFLFNYFGFKTLKNRQGEVVERPQHMMMRVAVCVSDRLPVNKKQRLEGIIETYEALSLKHYIHATPTLFHACTVVPQLSSCFLLAPRANNAIGLTETFADIARITMNSGGVGLNLQDYPALGSYLHDMNAVSPGSIPMIKTMDSLVNALKLDSGNRRQSAIAVYTEPWHPDIFKFLAMKQIDSDESELAKDLFFGLWMPNLFMKRLEKKNGMWTLMCPKKCPGLSDVWGEDFERLYEQYEEPYPDLRRVPCSDLWSAIIKSQLETGFKDAVNRKSNQKHIGTVKCSNLCTEIMEYSSPDETAVCNLASVAVNTFVDEEDGTFDFGKLRRITKLVTRNLDNVIDVTYYPTEPARRSNLRHRPKGIGVQGLADTFATLGYVFDSAEARELDVKIFENIYYAAVETSCELAKERGVYPSYEGSPASRGRLLFDMWREEEGRMVETTLDWDKLKREKLREYGMCNSYLLAPMPTASTPQILGNNESIEPITSNVYTRKVTRGFFNVVNKHLYKRLMKQGIWSSGLGNLLATTRGSIQDIEGIDADTKLMFRTVWEIPQKSLVEMAAARAPFIDQSQSLNIHINALIYPNACAKVNALHRTTWSMGLKTGLYYMRTRPASNPVQFTVNEKKANETREVLARKAVERRSSLSVEDNWRRGEDKLAFKRAFACRRDNMEGCAACSS</sequence>
<dbReference type="GO" id="GO:0005524">
    <property type="term" value="F:ATP binding"/>
    <property type="evidence" value="ECO:0007669"/>
    <property type="project" value="UniProtKB-UniRule"/>
</dbReference>
<dbReference type="PANTHER" id="PTHR11573">
    <property type="entry name" value="RIBONUCLEOSIDE-DIPHOSPHATE REDUCTASE LARGE CHAIN"/>
    <property type="match status" value="1"/>
</dbReference>
<dbReference type="Pfam" id="PF03477">
    <property type="entry name" value="ATP-cone"/>
    <property type="match status" value="1"/>
</dbReference>
<dbReference type="GO" id="GO:0004748">
    <property type="term" value="F:ribonucleoside-diphosphate reductase activity, thioredoxin disulfide as acceptor"/>
    <property type="evidence" value="ECO:0007669"/>
    <property type="project" value="UniProtKB-EC"/>
</dbReference>
<accession>A0A401IP36</accession>
<comment type="function">
    <text evidence="9">Provides the precursors necessary for DNA synthesis. Catalyzes the biosynthesis of deoxyribonucleotides from the corresponding ribonucleotides.</text>
</comment>
<evidence type="ECO:0000256" key="8">
    <source>
        <dbReference type="PROSITE-ProRule" id="PRU00492"/>
    </source>
</evidence>
<dbReference type="GO" id="GO:0009263">
    <property type="term" value="P:deoxyribonucleotide biosynthetic process"/>
    <property type="evidence" value="ECO:0007669"/>
    <property type="project" value="UniProtKB-KW"/>
</dbReference>
<dbReference type="InterPro" id="IPR039718">
    <property type="entry name" value="Rrm1"/>
</dbReference>
<keyword evidence="5 8" id="KW-0067">ATP-binding</keyword>
<keyword evidence="6 9" id="KW-0560">Oxidoreductase</keyword>
<comment type="catalytic activity">
    <reaction evidence="9">
        <text>a 2'-deoxyribonucleoside 5'-diphosphate + [thioredoxin]-disulfide + H2O = a ribonucleoside 5'-diphosphate + [thioredoxin]-dithiol</text>
        <dbReference type="Rhea" id="RHEA:23252"/>
        <dbReference type="Rhea" id="RHEA-COMP:10698"/>
        <dbReference type="Rhea" id="RHEA-COMP:10700"/>
        <dbReference type="ChEBI" id="CHEBI:15377"/>
        <dbReference type="ChEBI" id="CHEBI:29950"/>
        <dbReference type="ChEBI" id="CHEBI:50058"/>
        <dbReference type="ChEBI" id="CHEBI:57930"/>
        <dbReference type="ChEBI" id="CHEBI:73316"/>
        <dbReference type="EC" id="1.17.4.1"/>
    </reaction>
</comment>
<dbReference type="SUPFAM" id="SSF48168">
    <property type="entry name" value="R1 subunit of ribonucleotide reductase, N-terminal domain"/>
    <property type="match status" value="1"/>
</dbReference>